<dbReference type="InterPro" id="IPR027038">
    <property type="entry name" value="RanGap"/>
</dbReference>
<dbReference type="InterPro" id="IPR032675">
    <property type="entry name" value="LRR_dom_sf"/>
</dbReference>
<dbReference type="Proteomes" id="UP000013827">
    <property type="component" value="Unassembled WGS sequence"/>
</dbReference>
<feature type="compositionally biased region" description="Basic and acidic residues" evidence="4">
    <location>
        <begin position="299"/>
        <end position="310"/>
    </location>
</feature>
<evidence type="ECO:0000256" key="1">
    <source>
        <dbReference type="ARBA" id="ARBA00022468"/>
    </source>
</evidence>
<dbReference type="GO" id="GO:0005096">
    <property type="term" value="F:GTPase activator activity"/>
    <property type="evidence" value="ECO:0007669"/>
    <property type="project" value="UniProtKB-KW"/>
</dbReference>
<dbReference type="PANTHER" id="PTHR24113">
    <property type="entry name" value="RAN GTPASE-ACTIVATING PROTEIN 1"/>
    <property type="match status" value="1"/>
</dbReference>
<evidence type="ECO:0000256" key="4">
    <source>
        <dbReference type="SAM" id="MobiDB-lite"/>
    </source>
</evidence>
<dbReference type="GeneID" id="19046154"/>
<feature type="region of interest" description="Disordered" evidence="4">
    <location>
        <begin position="280"/>
        <end position="328"/>
    </location>
</feature>
<name>A0A0D3J3R8_EMIH1</name>
<evidence type="ECO:0000313" key="7">
    <source>
        <dbReference type="Proteomes" id="UP000013827"/>
    </source>
</evidence>
<dbReference type="InterPro" id="IPR001611">
    <property type="entry name" value="Leu-rich_rpt"/>
</dbReference>
<dbReference type="AlphaFoldDB" id="A0A0D3J3R8"/>
<dbReference type="SMART" id="SM00368">
    <property type="entry name" value="LRR_RI"/>
    <property type="match status" value="6"/>
</dbReference>
<protein>
    <submittedName>
        <fullName evidence="6">Uncharacterized protein</fullName>
    </submittedName>
</protein>
<dbReference type="Gene3D" id="3.80.10.10">
    <property type="entry name" value="Ribonuclease Inhibitor"/>
    <property type="match status" value="2"/>
</dbReference>
<dbReference type="HOGENOM" id="CLU_848453_0_0_1"/>
<reference evidence="7" key="1">
    <citation type="journal article" date="2013" name="Nature">
        <title>Pan genome of the phytoplankton Emiliania underpins its global distribution.</title>
        <authorList>
            <person name="Read B.A."/>
            <person name="Kegel J."/>
            <person name="Klute M.J."/>
            <person name="Kuo A."/>
            <person name="Lefebvre S.C."/>
            <person name="Maumus F."/>
            <person name="Mayer C."/>
            <person name="Miller J."/>
            <person name="Monier A."/>
            <person name="Salamov A."/>
            <person name="Young J."/>
            <person name="Aguilar M."/>
            <person name="Claverie J.M."/>
            <person name="Frickenhaus S."/>
            <person name="Gonzalez K."/>
            <person name="Herman E.K."/>
            <person name="Lin Y.C."/>
            <person name="Napier J."/>
            <person name="Ogata H."/>
            <person name="Sarno A.F."/>
            <person name="Shmutz J."/>
            <person name="Schroeder D."/>
            <person name="de Vargas C."/>
            <person name="Verret F."/>
            <person name="von Dassow P."/>
            <person name="Valentin K."/>
            <person name="Van de Peer Y."/>
            <person name="Wheeler G."/>
            <person name="Dacks J.B."/>
            <person name="Delwiche C.F."/>
            <person name="Dyhrman S.T."/>
            <person name="Glockner G."/>
            <person name="John U."/>
            <person name="Richards T."/>
            <person name="Worden A.Z."/>
            <person name="Zhang X."/>
            <person name="Grigoriev I.V."/>
            <person name="Allen A.E."/>
            <person name="Bidle K."/>
            <person name="Borodovsky M."/>
            <person name="Bowler C."/>
            <person name="Brownlee C."/>
            <person name="Cock J.M."/>
            <person name="Elias M."/>
            <person name="Gladyshev V.N."/>
            <person name="Groth M."/>
            <person name="Guda C."/>
            <person name="Hadaegh A."/>
            <person name="Iglesias-Rodriguez M.D."/>
            <person name="Jenkins J."/>
            <person name="Jones B.M."/>
            <person name="Lawson T."/>
            <person name="Leese F."/>
            <person name="Lindquist E."/>
            <person name="Lobanov A."/>
            <person name="Lomsadze A."/>
            <person name="Malik S.B."/>
            <person name="Marsh M.E."/>
            <person name="Mackinder L."/>
            <person name="Mock T."/>
            <person name="Mueller-Roeber B."/>
            <person name="Pagarete A."/>
            <person name="Parker M."/>
            <person name="Probert I."/>
            <person name="Quesneville H."/>
            <person name="Raines C."/>
            <person name="Rensing S.A."/>
            <person name="Riano-Pachon D.M."/>
            <person name="Richier S."/>
            <person name="Rokitta S."/>
            <person name="Shiraiwa Y."/>
            <person name="Soanes D.M."/>
            <person name="van der Giezen M."/>
            <person name="Wahlund T.M."/>
            <person name="Williams B."/>
            <person name="Wilson W."/>
            <person name="Wolfe G."/>
            <person name="Wurch L.L."/>
        </authorList>
    </citation>
    <scope>NUCLEOTIDE SEQUENCE</scope>
</reference>
<keyword evidence="1" id="KW-0343">GTPase activation</keyword>
<dbReference type="eggNOG" id="KOG4308">
    <property type="taxonomic scope" value="Eukaryota"/>
</dbReference>
<dbReference type="GO" id="GO:0048471">
    <property type="term" value="C:perinuclear region of cytoplasm"/>
    <property type="evidence" value="ECO:0007669"/>
    <property type="project" value="TreeGrafter"/>
</dbReference>
<dbReference type="KEGG" id="ehx:EMIHUDRAFT_95950"/>
<reference evidence="6" key="2">
    <citation type="submission" date="2024-10" db="UniProtKB">
        <authorList>
            <consortium name="EnsemblProtists"/>
        </authorList>
    </citation>
    <scope>IDENTIFICATION</scope>
</reference>
<keyword evidence="2" id="KW-0433">Leucine-rich repeat</keyword>
<dbReference type="GO" id="GO:0005634">
    <property type="term" value="C:nucleus"/>
    <property type="evidence" value="ECO:0007669"/>
    <property type="project" value="TreeGrafter"/>
</dbReference>
<dbReference type="GO" id="GO:0031267">
    <property type="term" value="F:small GTPase binding"/>
    <property type="evidence" value="ECO:0007669"/>
    <property type="project" value="TreeGrafter"/>
</dbReference>
<keyword evidence="5" id="KW-0732">Signal</keyword>
<proteinExistence type="predicted"/>
<dbReference type="SUPFAM" id="SSF52047">
    <property type="entry name" value="RNI-like"/>
    <property type="match status" value="1"/>
</dbReference>
<sequence>MVPTLASAARTLLLVLLSVPLASSRDCSRPDLDSDSLAGCTALLLDCTERPSEQAARPPPADCVLGAAALRSLLGEKLKAVGGGLKRLGLRGQLLGSSEAVELLASTLGALTALESLDLADTRLGDKGVAPLLAALPASLSSLDLAHNRLTDEGAKAVAAALGGGGSKLSSSLRLSELSLAWNGVGPRGARALGAALGAADCPLASLDLEWNGLLDRGARELGEALKTNDKLQRLRLGYNGIKDAGAEGLAAGLRRNAALAHLDLSNNGVGSDAERRWRAALAATPPPADRSAGGAAREPARREPARHVEPQSADEGDEVEEISFDED</sequence>
<organism evidence="6 7">
    <name type="scientific">Emiliania huxleyi (strain CCMP1516)</name>
    <dbReference type="NCBI Taxonomy" id="280463"/>
    <lineage>
        <taxon>Eukaryota</taxon>
        <taxon>Haptista</taxon>
        <taxon>Haptophyta</taxon>
        <taxon>Prymnesiophyceae</taxon>
        <taxon>Isochrysidales</taxon>
        <taxon>Noelaerhabdaceae</taxon>
        <taxon>Emiliania</taxon>
    </lineage>
</organism>
<keyword evidence="3" id="KW-0677">Repeat</keyword>
<accession>A0A0D3J3R8</accession>
<evidence type="ECO:0000256" key="5">
    <source>
        <dbReference type="SAM" id="SignalP"/>
    </source>
</evidence>
<dbReference type="GO" id="GO:0005829">
    <property type="term" value="C:cytosol"/>
    <property type="evidence" value="ECO:0007669"/>
    <property type="project" value="TreeGrafter"/>
</dbReference>
<feature type="signal peptide" evidence="5">
    <location>
        <begin position="1"/>
        <end position="24"/>
    </location>
</feature>
<dbReference type="RefSeq" id="XP_005770582.1">
    <property type="nucleotide sequence ID" value="XM_005770525.1"/>
</dbReference>
<dbReference type="Pfam" id="PF13516">
    <property type="entry name" value="LRR_6"/>
    <property type="match status" value="4"/>
</dbReference>
<evidence type="ECO:0000256" key="2">
    <source>
        <dbReference type="ARBA" id="ARBA00022614"/>
    </source>
</evidence>
<feature type="compositionally biased region" description="Acidic residues" evidence="4">
    <location>
        <begin position="313"/>
        <end position="328"/>
    </location>
</feature>
<evidence type="ECO:0000256" key="3">
    <source>
        <dbReference type="ARBA" id="ARBA00022737"/>
    </source>
</evidence>
<feature type="chain" id="PRO_5044291316" evidence="5">
    <location>
        <begin position="25"/>
        <end position="328"/>
    </location>
</feature>
<evidence type="ECO:0000313" key="6">
    <source>
        <dbReference type="EnsemblProtists" id="EOD18153"/>
    </source>
</evidence>
<dbReference type="PaxDb" id="2903-EOD18153"/>
<keyword evidence="7" id="KW-1185">Reference proteome</keyword>
<dbReference type="STRING" id="2903.R1C6D1"/>
<dbReference type="PANTHER" id="PTHR24113:SF12">
    <property type="entry name" value="RAN GTPASE-ACTIVATING PROTEIN 1"/>
    <property type="match status" value="1"/>
</dbReference>
<dbReference type="GO" id="GO:0006913">
    <property type="term" value="P:nucleocytoplasmic transport"/>
    <property type="evidence" value="ECO:0007669"/>
    <property type="project" value="TreeGrafter"/>
</dbReference>
<dbReference type="EnsemblProtists" id="EOD18153">
    <property type="protein sequence ID" value="EOD18153"/>
    <property type="gene ID" value="EMIHUDRAFT_95950"/>
</dbReference>